<dbReference type="SUPFAM" id="SSF53098">
    <property type="entry name" value="Ribonuclease H-like"/>
    <property type="match status" value="1"/>
</dbReference>
<gene>
    <name evidence="4" type="primary">LOC117643631</name>
</gene>
<dbReference type="RefSeq" id="XP_034238512.1">
    <property type="nucleotide sequence ID" value="XM_034382621.1"/>
</dbReference>
<dbReference type="GO" id="GO:0006357">
    <property type="term" value="P:regulation of transcription by RNA polymerase II"/>
    <property type="evidence" value="ECO:0007669"/>
    <property type="project" value="TreeGrafter"/>
</dbReference>
<sequence length="757" mass="84134">MLIDEGIPTQSPAWKNFARVVDEAGEKIKFVKCRGPCAKVKMLTSGRGNLADHKCEAPGPRPVVPPTTSQVKEFERSVAGLCSAKFITPTLVEHLAFVTVIQAAIKIGAECGLVKAAEIVPCANTVTTVVKALADKGRAYLVEKLREDVEDGLASGSVDGWDGGGLRKRKFYCQTLSTINEDFELNDHVLFTTHCDAEKVTSAVIREAIDSNFARLQLPGEKVHEVTDDGADIVAALADRSRDYCMDHALHLTVKKSLTPILTKIDLYGSVGGTVVEAVTRGVQVLKSSRQRPLTGLKKKLQPPPRTHRLSQRIFKSCLPMLKSVKANFNAVKKALELLGHGDILASISCKDLQDLISVVEPIEKLGTRKGKEFHASHLKKVVTLTTHAQTDSQLKSTVKAHIHTLLVPILKILNLIKKCKDVANFIKNSGANERLVGGTLKQEVDTRWMSVLTMMRSFFIWPDDENTQDPPSLAKVIQVNEILSSKDKAILALTEEETTLMLHIIELLRPIQSAIKVLEASKVPTIHHVIPRFTTLRKHLQPKQEDSQDIMVFRATLLKELERKVAPNISLRHKMGLFFWPKFASLPNMSEHEKTEVLAEVRRLCEVQAACIARRKGVTVTATGADQPSPSKRRRRIRRKDSDDEYDSLVPDDQEQQQIADEVGQYLLMQDVTVRSSNVLQWWKAKAPIFPQLSRVARMILATSAASAPVERVFSHAGNLISPKKTCLASETVDDYLFLNDFIRKFGLDVLLLDDE</sequence>
<protein>
    <submittedName>
        <fullName evidence="4">Uncharacterized protein LOC117643631 isoform X1</fullName>
    </submittedName>
</protein>
<organism evidence="4">
    <name type="scientific">Thrips palmi</name>
    <name type="common">Melon thrips</name>
    <dbReference type="NCBI Taxonomy" id="161013"/>
    <lineage>
        <taxon>Eukaryota</taxon>
        <taxon>Metazoa</taxon>
        <taxon>Ecdysozoa</taxon>
        <taxon>Arthropoda</taxon>
        <taxon>Hexapoda</taxon>
        <taxon>Insecta</taxon>
        <taxon>Pterygota</taxon>
        <taxon>Neoptera</taxon>
        <taxon>Paraneoptera</taxon>
        <taxon>Thysanoptera</taxon>
        <taxon>Terebrantia</taxon>
        <taxon>Thripoidea</taxon>
        <taxon>Thripidae</taxon>
        <taxon>Thrips</taxon>
    </lineage>
</organism>
<dbReference type="GeneID" id="117643631"/>
<dbReference type="OrthoDB" id="1607513at2759"/>
<evidence type="ECO:0000313" key="3">
    <source>
        <dbReference type="Proteomes" id="UP000515158"/>
    </source>
</evidence>
<feature type="compositionally biased region" description="Acidic residues" evidence="1">
    <location>
        <begin position="644"/>
        <end position="654"/>
    </location>
</feature>
<dbReference type="InParanoid" id="A0A6P8YWE9"/>
<feature type="region of interest" description="Disordered" evidence="1">
    <location>
        <begin position="620"/>
        <end position="654"/>
    </location>
</feature>
<dbReference type="AlphaFoldDB" id="A0A6P8YWE9"/>
<dbReference type="InterPro" id="IPR052717">
    <property type="entry name" value="Vacuolar_transposase_reg"/>
</dbReference>
<dbReference type="Proteomes" id="UP000515158">
    <property type="component" value="Unplaced"/>
</dbReference>
<dbReference type="Pfam" id="PF05699">
    <property type="entry name" value="Dimer_Tnp_hAT"/>
    <property type="match status" value="1"/>
</dbReference>
<reference evidence="4" key="1">
    <citation type="submission" date="2025-08" db="UniProtKB">
        <authorList>
            <consortium name="RefSeq"/>
        </authorList>
    </citation>
    <scope>IDENTIFICATION</scope>
    <source>
        <tissue evidence="4">Total insect</tissue>
    </source>
</reference>
<evidence type="ECO:0000259" key="2">
    <source>
        <dbReference type="Pfam" id="PF05699"/>
    </source>
</evidence>
<accession>A0A6P8YWE9</accession>
<dbReference type="InterPro" id="IPR012337">
    <property type="entry name" value="RNaseH-like_sf"/>
</dbReference>
<dbReference type="PANTHER" id="PTHR46169:SF17">
    <property type="entry name" value="HAT C-TERMINAL DIMERISATION DOMAIN-CONTAINING PROTEIN"/>
    <property type="match status" value="1"/>
</dbReference>
<name>A0A6P8YWE9_THRPL</name>
<evidence type="ECO:0000256" key="1">
    <source>
        <dbReference type="SAM" id="MobiDB-lite"/>
    </source>
</evidence>
<dbReference type="GO" id="GO:0046983">
    <property type="term" value="F:protein dimerization activity"/>
    <property type="evidence" value="ECO:0007669"/>
    <property type="project" value="InterPro"/>
</dbReference>
<dbReference type="KEGG" id="tpal:117643631"/>
<dbReference type="PANTHER" id="PTHR46169">
    <property type="entry name" value="DNA REPLICATION-RELATED ELEMENT FACTOR, ISOFORM A"/>
    <property type="match status" value="1"/>
</dbReference>
<dbReference type="InterPro" id="IPR008906">
    <property type="entry name" value="HATC_C_dom"/>
</dbReference>
<evidence type="ECO:0000313" key="4">
    <source>
        <dbReference type="RefSeq" id="XP_034238512.1"/>
    </source>
</evidence>
<proteinExistence type="predicted"/>
<keyword evidence="3" id="KW-1185">Reference proteome</keyword>
<feature type="domain" description="HAT C-terminal dimerisation" evidence="2">
    <location>
        <begin position="666"/>
        <end position="742"/>
    </location>
</feature>
<dbReference type="GO" id="GO:0005634">
    <property type="term" value="C:nucleus"/>
    <property type="evidence" value="ECO:0007669"/>
    <property type="project" value="TreeGrafter"/>
</dbReference>